<dbReference type="EMBL" id="BAAAXF010000057">
    <property type="protein sequence ID" value="GAA3500977.1"/>
    <property type="molecule type" value="Genomic_DNA"/>
</dbReference>
<gene>
    <name evidence="1" type="ORF">GCM10019016_080840</name>
</gene>
<protein>
    <recommendedName>
        <fullName evidence="3">RHS repeat-associated core domain-containing protein</fullName>
    </recommendedName>
</protein>
<dbReference type="Pfam" id="PF05593">
    <property type="entry name" value="RHS_repeat"/>
    <property type="match status" value="1"/>
</dbReference>
<dbReference type="InterPro" id="IPR006530">
    <property type="entry name" value="YD"/>
</dbReference>
<evidence type="ECO:0000313" key="2">
    <source>
        <dbReference type="Proteomes" id="UP001501455"/>
    </source>
</evidence>
<sequence>MGGTNPAQLPTMTAEYDWWGNTAKTTERAGTATRTITRGYDEAGRPTTVQTTGLGAAVPSTTTSYDPDSGRAIKTASSTGGTLTRAYDKLGREISYTDADGGTTTTTYDRRNRPVNVGNSVPSTVTYTYDSTLEPRGLATKVTDSIAGAFTATYDADGAVASEKLPGGYTLKQAKDATGAVVERTYTRDSDGVTVYNDAATSTIHGQAATRSGWSHQEFGYDDAGRLTRVEDTSDNICTLRTYALDSRSNRTGTTEAAAAPGLLCPTSAGTVKSRTCDTADRIVDSGYTYDAFGRTTALPGSTLSYYANDLVQRQTAGSQRQTWQLDAALRFRSWTVETNNAGTWSQTAAKTNHYGNDTDSPSWIVENAAQGTVTRNVTSATGTFSATTGKTGGTVLQLTSNHGDVALQLPLDSAVAPTVVDSNENGASRTGKTAQRYGWFGSNQRSGETLTGIVLMGARLYDPNTARFLQLDPVFGGNCNAYDFVCADPVNGTDLDGRCGAWGNPFKPCDKWRILMWSRSPGSHWKTIREGSTTNVTVNGKKYGKFGLRHIKDKHVGAGKRSAWRSSSTMISDLKKALISGKWRNAWGGVYDGKWDITYSYWTGCGCRKKKKYTVYVYYRTTPASDGKPLGVTTAYINRTG</sequence>
<dbReference type="Proteomes" id="UP001501455">
    <property type="component" value="Unassembled WGS sequence"/>
</dbReference>
<keyword evidence="2" id="KW-1185">Reference proteome</keyword>
<dbReference type="Gene3D" id="2.180.10.10">
    <property type="entry name" value="RHS repeat-associated core"/>
    <property type="match status" value="1"/>
</dbReference>
<dbReference type="NCBIfam" id="TIGR03696">
    <property type="entry name" value="Rhs_assc_core"/>
    <property type="match status" value="1"/>
</dbReference>
<name>A0ABP6TZZ0_9ACTN</name>
<dbReference type="InterPro" id="IPR022385">
    <property type="entry name" value="Rhs_assc_core"/>
</dbReference>
<dbReference type="NCBIfam" id="TIGR01643">
    <property type="entry name" value="YD_repeat_2x"/>
    <property type="match status" value="1"/>
</dbReference>
<evidence type="ECO:0000313" key="1">
    <source>
        <dbReference type="EMBL" id="GAA3500977.1"/>
    </source>
</evidence>
<dbReference type="PANTHER" id="PTHR32305:SF15">
    <property type="entry name" value="PROTEIN RHSA-RELATED"/>
    <property type="match status" value="1"/>
</dbReference>
<reference evidence="2" key="1">
    <citation type="journal article" date="2019" name="Int. J. Syst. Evol. Microbiol.">
        <title>The Global Catalogue of Microorganisms (GCM) 10K type strain sequencing project: providing services to taxonomists for standard genome sequencing and annotation.</title>
        <authorList>
            <consortium name="The Broad Institute Genomics Platform"/>
            <consortium name="The Broad Institute Genome Sequencing Center for Infectious Disease"/>
            <person name="Wu L."/>
            <person name="Ma J."/>
        </authorList>
    </citation>
    <scope>NUCLEOTIDE SEQUENCE [LARGE SCALE GENOMIC DNA]</scope>
    <source>
        <strain evidence="2">JCM 4816</strain>
    </source>
</reference>
<dbReference type="InterPro" id="IPR050708">
    <property type="entry name" value="T6SS_VgrG/RHS"/>
</dbReference>
<proteinExistence type="predicted"/>
<organism evidence="1 2">
    <name type="scientific">Streptomyces prasinosporus</name>
    <dbReference type="NCBI Taxonomy" id="68256"/>
    <lineage>
        <taxon>Bacteria</taxon>
        <taxon>Bacillati</taxon>
        <taxon>Actinomycetota</taxon>
        <taxon>Actinomycetes</taxon>
        <taxon>Kitasatosporales</taxon>
        <taxon>Streptomycetaceae</taxon>
        <taxon>Streptomyces</taxon>
        <taxon>Streptomyces albogriseolus group</taxon>
    </lineage>
</organism>
<dbReference type="InterPro" id="IPR031325">
    <property type="entry name" value="RHS_repeat"/>
</dbReference>
<accession>A0ABP6TZZ0</accession>
<dbReference type="PANTHER" id="PTHR32305">
    <property type="match status" value="1"/>
</dbReference>
<evidence type="ECO:0008006" key="3">
    <source>
        <dbReference type="Google" id="ProtNLM"/>
    </source>
</evidence>
<comment type="caution">
    <text evidence="1">The sequence shown here is derived from an EMBL/GenBank/DDBJ whole genome shotgun (WGS) entry which is preliminary data.</text>
</comment>